<keyword evidence="1" id="KW-1133">Transmembrane helix</keyword>
<dbReference type="EMBL" id="VFOZ01000002">
    <property type="protein sequence ID" value="TQL90826.1"/>
    <property type="molecule type" value="Genomic_DNA"/>
</dbReference>
<protein>
    <submittedName>
        <fullName evidence="2">Uncharacterized protein</fullName>
    </submittedName>
</protein>
<feature type="transmembrane region" description="Helical" evidence="1">
    <location>
        <begin position="221"/>
        <end position="240"/>
    </location>
</feature>
<name>A0A543C1A4_9ACTN</name>
<dbReference type="Proteomes" id="UP000316096">
    <property type="component" value="Unassembled WGS sequence"/>
</dbReference>
<evidence type="ECO:0000313" key="3">
    <source>
        <dbReference type="Proteomes" id="UP000316096"/>
    </source>
</evidence>
<evidence type="ECO:0000313" key="2">
    <source>
        <dbReference type="EMBL" id="TQL90826.1"/>
    </source>
</evidence>
<dbReference type="AlphaFoldDB" id="A0A543C1A4"/>
<gene>
    <name evidence="2" type="ORF">FB559_8140</name>
</gene>
<keyword evidence="1" id="KW-0472">Membrane</keyword>
<reference evidence="2 3" key="1">
    <citation type="submission" date="2019-06" db="EMBL/GenBank/DDBJ databases">
        <title>Sequencing the genomes of 1000 actinobacteria strains.</title>
        <authorList>
            <person name="Klenk H.-P."/>
        </authorList>
    </citation>
    <scope>NUCLEOTIDE SEQUENCE [LARGE SCALE GENOMIC DNA]</scope>
    <source>
        <strain evidence="2 3">DSM 102200</strain>
    </source>
</reference>
<proteinExistence type="predicted"/>
<keyword evidence="1" id="KW-0812">Transmembrane</keyword>
<comment type="caution">
    <text evidence="2">The sequence shown here is derived from an EMBL/GenBank/DDBJ whole genome shotgun (WGS) entry which is preliminary data.</text>
</comment>
<feature type="transmembrane region" description="Helical" evidence="1">
    <location>
        <begin position="196"/>
        <end position="214"/>
    </location>
</feature>
<keyword evidence="3" id="KW-1185">Reference proteome</keyword>
<feature type="transmembrane region" description="Helical" evidence="1">
    <location>
        <begin position="260"/>
        <end position="285"/>
    </location>
</feature>
<evidence type="ECO:0000256" key="1">
    <source>
        <dbReference type="SAM" id="Phobius"/>
    </source>
</evidence>
<sequence>MKMSSPRPGRLRTWAAGLCIAGAVGLVLVDAVTAWAENTLLSTSGFLAAIRPLPTDPTVEIQIIDNVQRQLTAALDRSPARIGPRLLSTGQVRQLVADAVPVVLGSAEFQQAWKAALSTGHAELVKVLRHHSMLLTVTPSGLDVTVSIALEQLADQAGLPRQLASNLPADLPISVTLIQNQDLHRAAQAVQLADDLSGVLILAITTLGFMGLLLARHRRRALITGLAAVAIAAGAARLIIAWGQSPGSRPIIADVAARYLVAPLATNLITIAVICALTAAGLIAARWVAARPDRYTPSTRTTSPKDRPSL</sequence>
<accession>A0A543C1A4</accession>
<organism evidence="2 3">
    <name type="scientific">Actinoallomurus bryophytorum</name>
    <dbReference type="NCBI Taxonomy" id="1490222"/>
    <lineage>
        <taxon>Bacteria</taxon>
        <taxon>Bacillati</taxon>
        <taxon>Actinomycetota</taxon>
        <taxon>Actinomycetes</taxon>
        <taxon>Streptosporangiales</taxon>
        <taxon>Thermomonosporaceae</taxon>
        <taxon>Actinoallomurus</taxon>
    </lineage>
</organism>